<evidence type="ECO:0000313" key="11">
    <source>
        <dbReference type="EMBL" id="ADJ62344.1"/>
    </source>
</evidence>
<sequence>MNHPVQGTDPKTQRRAVIAATLGNVLEIYDFIIFGIFAVAISKTFFPSGDEYAALMFTFMTFAAGFVVRPIGALVLGQYADKVGRKKALSFTLILMAIGTVIPALCPSYDSIGIAATVILVFGRLLQGFSAGGEIGSNVAMLVENASSRNRALFCSFQQMAQGGGVLLGGIVGYVIAVVYGQERMLQDYWRLAFFVGLVIGPVGWYIRRVLPETPEFERSKKKESVDSFLEGVKANFGRILIGIAIMIFWTVATQVSNYFTTYAVRELHMPVASTYLGQISSGLTLLAICPLVGMLADRIGPYKPMAFGAALAGVLAYPLFKMLVATPTLPTLLLVQIAISVTLGLYAACAPLVMSDIFPTRYRATGIGTSYALGVMIFGGLTPMIVTTLIQISGDKLIIGLYLTAAALLSLALIGALVRMQRKPVPA</sequence>
<dbReference type="PANTHER" id="PTHR43528">
    <property type="entry name" value="ALPHA-KETOGLUTARATE PERMEASE"/>
    <property type="match status" value="1"/>
</dbReference>
<proteinExistence type="inferred from homology"/>
<dbReference type="PROSITE" id="PS00216">
    <property type="entry name" value="SUGAR_TRANSPORT_1"/>
    <property type="match status" value="1"/>
</dbReference>
<feature type="transmembrane region" description="Helical" evidence="9">
    <location>
        <begin position="276"/>
        <end position="296"/>
    </location>
</feature>
<comment type="similarity">
    <text evidence="2">Belongs to the major facilitator superfamily. Metabolite:H+ Symporter (MHS) family (TC 2.A.1.6) family.</text>
</comment>
<evidence type="ECO:0000313" key="12">
    <source>
        <dbReference type="Proteomes" id="UP000000329"/>
    </source>
</evidence>
<evidence type="ECO:0000256" key="5">
    <source>
        <dbReference type="ARBA" id="ARBA00022692"/>
    </source>
</evidence>
<feature type="transmembrane region" description="Helical" evidence="9">
    <location>
        <begin position="189"/>
        <end position="207"/>
    </location>
</feature>
<dbReference type="PROSITE" id="PS50850">
    <property type="entry name" value="MFS"/>
    <property type="match status" value="1"/>
</dbReference>
<dbReference type="InterPro" id="IPR020846">
    <property type="entry name" value="MFS_dom"/>
</dbReference>
<dbReference type="Pfam" id="PF07690">
    <property type="entry name" value="MFS_1"/>
    <property type="match status" value="1"/>
</dbReference>
<keyword evidence="6" id="KW-0769">Symport</keyword>
<dbReference type="HOGENOM" id="CLU_001265_39_0_4"/>
<keyword evidence="5 9" id="KW-0812">Transmembrane</keyword>
<accession>D8J007</accession>
<feature type="transmembrane region" description="Helical" evidence="9">
    <location>
        <begin position="237"/>
        <end position="256"/>
    </location>
</feature>
<evidence type="ECO:0000256" key="1">
    <source>
        <dbReference type="ARBA" id="ARBA00004651"/>
    </source>
</evidence>
<dbReference type="GeneID" id="29389696"/>
<evidence type="ECO:0000256" key="3">
    <source>
        <dbReference type="ARBA" id="ARBA00022448"/>
    </source>
</evidence>
<dbReference type="InterPro" id="IPR036259">
    <property type="entry name" value="MFS_trans_sf"/>
</dbReference>
<dbReference type="KEGG" id="hse:Hsero_0825"/>
<keyword evidence="4" id="KW-1003">Cell membrane</keyword>
<evidence type="ECO:0000259" key="10">
    <source>
        <dbReference type="PROSITE" id="PS50850"/>
    </source>
</evidence>
<feature type="transmembrane region" description="Helical" evidence="9">
    <location>
        <begin position="16"/>
        <end position="41"/>
    </location>
</feature>
<keyword evidence="12" id="KW-1185">Reference proteome</keyword>
<dbReference type="InterPro" id="IPR051084">
    <property type="entry name" value="H+-coupled_symporters"/>
</dbReference>
<dbReference type="GO" id="GO:0015293">
    <property type="term" value="F:symporter activity"/>
    <property type="evidence" value="ECO:0007669"/>
    <property type="project" value="UniProtKB-KW"/>
</dbReference>
<evidence type="ECO:0000256" key="6">
    <source>
        <dbReference type="ARBA" id="ARBA00022847"/>
    </source>
</evidence>
<dbReference type="SUPFAM" id="SSF103473">
    <property type="entry name" value="MFS general substrate transporter"/>
    <property type="match status" value="1"/>
</dbReference>
<dbReference type="GO" id="GO:0005886">
    <property type="term" value="C:plasma membrane"/>
    <property type="evidence" value="ECO:0007669"/>
    <property type="project" value="UniProtKB-SubCell"/>
</dbReference>
<dbReference type="EMBL" id="CP002039">
    <property type="protein sequence ID" value="ADJ62344.1"/>
    <property type="molecule type" value="Genomic_DNA"/>
</dbReference>
<feature type="transmembrane region" description="Helical" evidence="9">
    <location>
        <begin position="152"/>
        <end position="177"/>
    </location>
</feature>
<organism evidence="11 12">
    <name type="scientific">Herbaspirillum seropedicae (strain SmR1)</name>
    <dbReference type="NCBI Taxonomy" id="757424"/>
    <lineage>
        <taxon>Bacteria</taxon>
        <taxon>Pseudomonadati</taxon>
        <taxon>Pseudomonadota</taxon>
        <taxon>Betaproteobacteria</taxon>
        <taxon>Burkholderiales</taxon>
        <taxon>Oxalobacteraceae</taxon>
        <taxon>Herbaspirillum</taxon>
    </lineage>
</organism>
<keyword evidence="7 9" id="KW-1133">Transmembrane helix</keyword>
<evidence type="ECO:0000256" key="4">
    <source>
        <dbReference type="ARBA" id="ARBA00022475"/>
    </source>
</evidence>
<name>D8J007_HERSS</name>
<feature type="transmembrane region" description="Helical" evidence="9">
    <location>
        <begin position="111"/>
        <end position="131"/>
    </location>
</feature>
<gene>
    <name evidence="11" type="ordered locus">Hsero_0825</name>
</gene>
<keyword evidence="8 9" id="KW-0472">Membrane</keyword>
<feature type="domain" description="Major facilitator superfamily (MFS) profile" evidence="10">
    <location>
        <begin position="16"/>
        <end position="425"/>
    </location>
</feature>
<dbReference type="PANTHER" id="PTHR43528:SF3">
    <property type="entry name" value="CITRATE-PROTON SYMPORTER"/>
    <property type="match status" value="1"/>
</dbReference>
<evidence type="ECO:0000256" key="9">
    <source>
        <dbReference type="SAM" id="Phobius"/>
    </source>
</evidence>
<dbReference type="InterPro" id="IPR011701">
    <property type="entry name" value="MFS"/>
</dbReference>
<feature type="transmembrane region" description="Helical" evidence="9">
    <location>
        <begin position="53"/>
        <end position="76"/>
    </location>
</feature>
<dbReference type="RefSeq" id="WP_013232861.1">
    <property type="nucleotide sequence ID" value="NC_014323.1"/>
</dbReference>
<dbReference type="InterPro" id="IPR005829">
    <property type="entry name" value="Sugar_transporter_CS"/>
</dbReference>
<dbReference type="STRING" id="757424.Hsero_0825"/>
<protein>
    <submittedName>
        <fullName evidence="11">Permease of the major facilitator superfamily protein</fullName>
    </submittedName>
</protein>
<feature type="transmembrane region" description="Helical" evidence="9">
    <location>
        <begin position="333"/>
        <end position="359"/>
    </location>
</feature>
<dbReference type="eggNOG" id="COG0477">
    <property type="taxonomic scope" value="Bacteria"/>
</dbReference>
<evidence type="ECO:0000256" key="8">
    <source>
        <dbReference type="ARBA" id="ARBA00023136"/>
    </source>
</evidence>
<evidence type="ECO:0000256" key="7">
    <source>
        <dbReference type="ARBA" id="ARBA00022989"/>
    </source>
</evidence>
<dbReference type="OrthoDB" id="6766492at2"/>
<dbReference type="FunFam" id="1.20.1250.20:FF:000001">
    <property type="entry name" value="Dicarboxylate MFS transporter"/>
    <property type="match status" value="1"/>
</dbReference>
<feature type="transmembrane region" description="Helical" evidence="9">
    <location>
        <begin position="303"/>
        <end position="321"/>
    </location>
</feature>
<dbReference type="AlphaFoldDB" id="D8J007"/>
<reference evidence="11 12" key="1">
    <citation type="submission" date="2010-04" db="EMBL/GenBank/DDBJ databases">
        <title>The genome of Herbaspirillum seropedicae SmR1, an endophytic, nitrogen-fixing, plant-growth promoting beta-Proteobacteria.</title>
        <authorList>
            <person name="Pedrosa F.O."/>
            <person name="Monteiro R.A."/>
            <person name="Wassem R."/>
            <person name="Cruz L.M."/>
            <person name="Ayub R.A."/>
            <person name="Colauto N.B."/>
            <person name="Fernandez M.A."/>
            <person name="Fungaro M.H.P."/>
            <person name="Grisard E.C."/>
            <person name="Hungria M."/>
            <person name="Madeira H.M.F."/>
            <person name="Nodari R.O."/>
            <person name="Osaku C.A."/>
            <person name="Petzl-Erler M.L."/>
            <person name="Terenzi H."/>
            <person name="Vieira L.G.E."/>
            <person name="Almeida M.I.M."/>
            <person name="Alves L.R."/>
            <person name="Arantes O.M.N."/>
            <person name="Balsanelli E."/>
            <person name="Barcellos F.G."/>
            <person name="Baura V.A."/>
            <person name="Binde D.R."/>
            <person name="Campo R.J."/>
            <person name="Chubatsu L.S."/>
            <person name="Chueire L.M.O."/>
            <person name="Ciferri R.R."/>
            <person name="Correa L.C."/>
            <person name="da Conceicao Silva J.L."/>
            <person name="Dabul A.N.G."/>
            <person name="Dambros B.P."/>
            <person name="Faoro H."/>
            <person name="Favetti A."/>
            <person name="Friedermann G."/>
            <person name="Furlaneto M.C."/>
            <person name="Gasques L.S."/>
            <person name="Gimenes C.C.T."/>
            <person name="Gioppo N.M.R."/>
            <person name="Glienke-Blanco C."/>
            <person name="Godoy L.P."/>
            <person name="Guerra M.P."/>
            <person name="Karp S."/>
            <person name="Kava-Cordeiro V."/>
            <person name="Margarido V.P."/>
            <person name="Mathioni S.M."/>
            <person name="Menck-Soares M.A."/>
            <person name="Murace N.K."/>
            <person name="Nicolas M.F."/>
            <person name="Oliveira C.E.C."/>
            <person name="Pagnan N.A.B."/>
            <person name="Pamphile J.A."/>
            <person name="Patussi E.V."/>
            <person name="Pereira L.F.P."/>
            <person name="Pereira-Ferrari L."/>
            <person name="Pinto F.G.S."/>
            <person name="Precoma C."/>
            <person name="Prioli A.J."/>
            <person name="Prioli S.M.A.P."/>
            <person name="Raittz R.T."/>
            <person name="Ramos H.J.O."/>
            <person name="Ribeiro E.M.S.F."/>
            <person name="Rigo L.U."/>
            <person name="Rocha C.L.M.S.C."/>
            <person name="Rocha S.N."/>
            <person name="Santos K."/>
            <person name="Satori D."/>
            <person name="Silva A.G."/>
            <person name="Simao R.C.G."/>
            <person name="Soares M.A.M."/>
            <person name="Souza E.M."/>
            <person name="Steffens M.B.R."/>
            <person name="Steindel M."/>
            <person name="Tadra-Sfeir M.Z."/>
            <person name="Takahashi E.K."/>
            <person name="Torres R.A."/>
            <person name="Valle J.S."/>
            <person name="Vernal J.I."/>
            <person name="Vilas-Boas L.A."/>
            <person name="Watanabe M.A.E."/>
            <person name="Weiss V.A."/>
            <person name="Yates M.A."/>
            <person name="Souza E.M."/>
        </authorList>
    </citation>
    <scope>NUCLEOTIDE SEQUENCE [LARGE SCALE GENOMIC DNA]</scope>
    <source>
        <strain evidence="11 12">SmR1</strain>
    </source>
</reference>
<dbReference type="Gene3D" id="1.20.1250.20">
    <property type="entry name" value="MFS general substrate transporter like domains"/>
    <property type="match status" value="2"/>
</dbReference>
<feature type="transmembrane region" description="Helical" evidence="9">
    <location>
        <begin position="399"/>
        <end position="419"/>
    </location>
</feature>
<dbReference type="Proteomes" id="UP000000329">
    <property type="component" value="Chromosome"/>
</dbReference>
<keyword evidence="3" id="KW-0813">Transport</keyword>
<evidence type="ECO:0000256" key="2">
    <source>
        <dbReference type="ARBA" id="ARBA00008240"/>
    </source>
</evidence>
<feature type="transmembrane region" description="Helical" evidence="9">
    <location>
        <begin position="371"/>
        <end position="393"/>
    </location>
</feature>
<comment type="subcellular location">
    <subcellularLocation>
        <location evidence="1">Cell membrane</location>
        <topology evidence="1">Multi-pass membrane protein</topology>
    </subcellularLocation>
</comment>